<dbReference type="GO" id="GO:0004519">
    <property type="term" value="F:endonuclease activity"/>
    <property type="evidence" value="ECO:0007669"/>
    <property type="project" value="InterPro"/>
</dbReference>
<dbReference type="Pfam" id="PF13392">
    <property type="entry name" value="HNH_3"/>
    <property type="match status" value="1"/>
</dbReference>
<dbReference type="InterPro" id="IPR044925">
    <property type="entry name" value="His-Me_finger_sf"/>
</dbReference>
<dbReference type="InterPro" id="IPR044930">
    <property type="entry name" value="Homing_endonuclease_His-Me"/>
</dbReference>
<gene>
    <name evidence="2" type="ORF">HNP47_000111</name>
</gene>
<sequence>MTRVRRAGFSVATGAHRVAYYLHTGYWGVGNRGPVIRHLCHNHACCNPRHLLVGSRSSNVWDSQMRRLGVDLVAVRMLVERPQQRTRVRAAA</sequence>
<dbReference type="InterPro" id="IPR003615">
    <property type="entry name" value="HNH_nuc"/>
</dbReference>
<dbReference type="EMBL" id="JACHLJ010000001">
    <property type="protein sequence ID" value="MBB5770142.1"/>
    <property type="molecule type" value="Genomic_DNA"/>
</dbReference>
<accession>A0A7W9L4B4</accession>
<name>A0A7W9L4B4_BREVE</name>
<evidence type="ECO:0000313" key="2">
    <source>
        <dbReference type="EMBL" id="MBB5770142.1"/>
    </source>
</evidence>
<evidence type="ECO:0000259" key="1">
    <source>
        <dbReference type="Pfam" id="PF13392"/>
    </source>
</evidence>
<feature type="domain" description="HNH nuclease" evidence="1">
    <location>
        <begin position="14"/>
        <end position="59"/>
    </location>
</feature>
<reference evidence="2 3" key="1">
    <citation type="submission" date="2020-08" db="EMBL/GenBank/DDBJ databases">
        <title>Functional genomics of gut bacteria from endangered species of beetles.</title>
        <authorList>
            <person name="Carlos-Shanley C."/>
        </authorList>
    </citation>
    <scope>NUCLEOTIDE SEQUENCE [LARGE SCALE GENOMIC DNA]</scope>
    <source>
        <strain evidence="2 3">S00192</strain>
    </source>
</reference>
<dbReference type="Proteomes" id="UP000556201">
    <property type="component" value="Unassembled WGS sequence"/>
</dbReference>
<dbReference type="RefSeq" id="WP_184277508.1">
    <property type="nucleotide sequence ID" value="NZ_JACHLJ010000001.1"/>
</dbReference>
<protein>
    <recommendedName>
        <fullName evidence="1">HNH nuclease domain-containing protein</fullName>
    </recommendedName>
</protein>
<dbReference type="SUPFAM" id="SSF54060">
    <property type="entry name" value="His-Me finger endonucleases"/>
    <property type="match status" value="1"/>
</dbReference>
<organism evidence="2 3">
    <name type="scientific">Brevundimonas vesicularis</name>
    <name type="common">Pseudomonas vesicularis</name>
    <dbReference type="NCBI Taxonomy" id="41276"/>
    <lineage>
        <taxon>Bacteria</taxon>
        <taxon>Pseudomonadati</taxon>
        <taxon>Pseudomonadota</taxon>
        <taxon>Alphaproteobacteria</taxon>
        <taxon>Caulobacterales</taxon>
        <taxon>Caulobacteraceae</taxon>
        <taxon>Brevundimonas</taxon>
    </lineage>
</organism>
<evidence type="ECO:0000313" key="3">
    <source>
        <dbReference type="Proteomes" id="UP000556201"/>
    </source>
</evidence>
<dbReference type="AlphaFoldDB" id="A0A7W9L4B4"/>
<proteinExistence type="predicted"/>
<dbReference type="Gene3D" id="3.90.75.10">
    <property type="entry name" value="Homing Intron 3 (I-ppo) Encoded Endonuclease, Chain A"/>
    <property type="match status" value="1"/>
</dbReference>
<comment type="caution">
    <text evidence="2">The sequence shown here is derived from an EMBL/GenBank/DDBJ whole genome shotgun (WGS) entry which is preliminary data.</text>
</comment>